<evidence type="ECO:0000313" key="2">
    <source>
        <dbReference type="EMBL" id="ETW77408.1"/>
    </source>
</evidence>
<dbReference type="GeneID" id="20674369"/>
<feature type="region of interest" description="Disordered" evidence="1">
    <location>
        <begin position="1"/>
        <end position="23"/>
    </location>
</feature>
<organism evidence="2 3">
    <name type="scientific">Heterobasidion irregulare (strain TC 32-1)</name>
    <dbReference type="NCBI Taxonomy" id="747525"/>
    <lineage>
        <taxon>Eukaryota</taxon>
        <taxon>Fungi</taxon>
        <taxon>Dikarya</taxon>
        <taxon>Basidiomycota</taxon>
        <taxon>Agaricomycotina</taxon>
        <taxon>Agaricomycetes</taxon>
        <taxon>Russulales</taxon>
        <taxon>Bondarzewiaceae</taxon>
        <taxon>Heterobasidion</taxon>
        <taxon>Heterobasidion annosum species complex</taxon>
    </lineage>
</organism>
<gene>
    <name evidence="2" type="ORF">HETIRDRAFT_429641</name>
</gene>
<protein>
    <submittedName>
        <fullName evidence="2">Uncharacterized protein</fullName>
    </submittedName>
</protein>
<name>W4JV16_HETIT</name>
<dbReference type="Proteomes" id="UP000030671">
    <property type="component" value="Unassembled WGS sequence"/>
</dbReference>
<keyword evidence="3" id="KW-1185">Reference proteome</keyword>
<reference evidence="2 3" key="1">
    <citation type="journal article" date="2012" name="New Phytol.">
        <title>Insight into trade-off between wood decay and parasitism from the genome of a fungal forest pathogen.</title>
        <authorList>
            <person name="Olson A."/>
            <person name="Aerts A."/>
            <person name="Asiegbu F."/>
            <person name="Belbahri L."/>
            <person name="Bouzid O."/>
            <person name="Broberg A."/>
            <person name="Canback B."/>
            <person name="Coutinho P.M."/>
            <person name="Cullen D."/>
            <person name="Dalman K."/>
            <person name="Deflorio G."/>
            <person name="van Diepen L.T."/>
            <person name="Dunand C."/>
            <person name="Duplessis S."/>
            <person name="Durling M."/>
            <person name="Gonthier P."/>
            <person name="Grimwood J."/>
            <person name="Fossdal C.G."/>
            <person name="Hansson D."/>
            <person name="Henrissat B."/>
            <person name="Hietala A."/>
            <person name="Himmelstrand K."/>
            <person name="Hoffmeister D."/>
            <person name="Hogberg N."/>
            <person name="James T.Y."/>
            <person name="Karlsson M."/>
            <person name="Kohler A."/>
            <person name="Kues U."/>
            <person name="Lee Y.H."/>
            <person name="Lin Y.C."/>
            <person name="Lind M."/>
            <person name="Lindquist E."/>
            <person name="Lombard V."/>
            <person name="Lucas S."/>
            <person name="Lunden K."/>
            <person name="Morin E."/>
            <person name="Murat C."/>
            <person name="Park J."/>
            <person name="Raffaello T."/>
            <person name="Rouze P."/>
            <person name="Salamov A."/>
            <person name="Schmutz J."/>
            <person name="Solheim H."/>
            <person name="Stahlberg J."/>
            <person name="Velez H."/>
            <person name="de Vries R.P."/>
            <person name="Wiebenga A."/>
            <person name="Woodward S."/>
            <person name="Yakovlev I."/>
            <person name="Garbelotto M."/>
            <person name="Martin F."/>
            <person name="Grigoriev I.V."/>
            <person name="Stenlid J."/>
        </authorList>
    </citation>
    <scope>NUCLEOTIDE SEQUENCE [LARGE SCALE GENOMIC DNA]</scope>
    <source>
        <strain evidence="2 3">TC 32-1</strain>
    </source>
</reference>
<dbReference type="EMBL" id="KI925463">
    <property type="protein sequence ID" value="ETW77408.1"/>
    <property type="molecule type" value="Genomic_DNA"/>
</dbReference>
<dbReference type="HOGENOM" id="CLU_676253_0_0_1"/>
<feature type="compositionally biased region" description="Polar residues" evidence="1">
    <location>
        <begin position="1"/>
        <end position="18"/>
    </location>
</feature>
<proteinExistence type="predicted"/>
<evidence type="ECO:0000313" key="3">
    <source>
        <dbReference type="Proteomes" id="UP000030671"/>
    </source>
</evidence>
<dbReference type="RefSeq" id="XP_009550917.1">
    <property type="nucleotide sequence ID" value="XM_009552622.1"/>
</dbReference>
<evidence type="ECO:0000256" key="1">
    <source>
        <dbReference type="SAM" id="MobiDB-lite"/>
    </source>
</evidence>
<dbReference type="KEGG" id="hir:HETIRDRAFT_429641"/>
<dbReference type="InParanoid" id="W4JV16"/>
<sequence length="407" mass="46321">MFSRSTLSHRQTSPSPTQMDIPEELVPHPFSFEDHEDIPFTSMDIAALHVDVVTEKWLEPFQTDARDCQGCELTKLTDLDISDDLLGCVTLQSVLSVRTVDEINHIDLNPFSDDFRHYESIRVLRHGAQRGLLGAEMPFYHVIDLLSDSTFTVYPFLGEVTAQEYYNSQYSLFPWGRIEDLRHCLVAEEVVSKGTLIIEWSPATIVQARSQPSLYKRLVLNRHLSLYDWLNSKTPPGDGDGNLNLQIEDESQHEQQPCLVYDIIAEASELLFAWVPATILVRNSQSRTSRDLVLTAARTLLWQPAKRSAKNLRLSDKILVIYMCQWMGLVTHLARYRLGDRATTVSSNKFLDLYKSLERAVLAHRTEISVASAFFVKPEGLLVMADLATDDMSTEDRPCRSESDIRD</sequence>
<dbReference type="AlphaFoldDB" id="W4JV16"/>
<accession>W4JV16</accession>